<dbReference type="AlphaFoldDB" id="A0A371WY89"/>
<sequence>MTTTDAIAGRPAPIPITDPDDPRIAVFRAVREKDLTGRHGFIAEGSVVLDQLALSRRFRPSALLVLDSRLAGITDRIARLPQDCPVYVASREVIDAIAGFPMHRGVLAHGIDMAAGLTAADVLSVARAGDPAAPILIALGIANHDNMGALFRNARAFGAGAVLMDEASCHPLYRKAVRVSVGTVLTEPWARGGTPIDLIEAAIAAGYEPLALDPKAEGSLGSLDPSRPRALVLGAEGPGLPRAVTDRIAGVRIAMRSDVDSLNVATSAAIVLARLYEARADLSRSVR</sequence>
<evidence type="ECO:0000256" key="2">
    <source>
        <dbReference type="ARBA" id="ARBA00022679"/>
    </source>
</evidence>
<dbReference type="GO" id="GO:0032259">
    <property type="term" value="P:methylation"/>
    <property type="evidence" value="ECO:0007669"/>
    <property type="project" value="UniProtKB-KW"/>
</dbReference>
<name>A0A371WY89_9HYPH</name>
<dbReference type="InterPro" id="IPR001537">
    <property type="entry name" value="SpoU_MeTrfase"/>
</dbReference>
<dbReference type="PANTHER" id="PTHR46429:SF1">
    <property type="entry name" value="23S RRNA (GUANOSINE-2'-O-)-METHYLTRANSFERASE RLMB"/>
    <property type="match status" value="1"/>
</dbReference>
<keyword evidence="2 4" id="KW-0808">Transferase</keyword>
<dbReference type="Pfam" id="PF00588">
    <property type="entry name" value="SpoU_methylase"/>
    <property type="match status" value="1"/>
</dbReference>
<reference evidence="4 5" key="1">
    <citation type="submission" date="2018-08" db="EMBL/GenBank/DDBJ databases">
        <title>Fulvimarina sp. 85, whole genome shotgun sequence.</title>
        <authorList>
            <person name="Tuo L."/>
        </authorList>
    </citation>
    <scope>NUCLEOTIDE SEQUENCE [LARGE SCALE GENOMIC DNA]</scope>
    <source>
        <strain evidence="4 5">85</strain>
    </source>
</reference>
<dbReference type="PANTHER" id="PTHR46429">
    <property type="entry name" value="23S RRNA (GUANOSINE-2'-O-)-METHYLTRANSFERASE RLMB"/>
    <property type="match status" value="1"/>
</dbReference>
<proteinExistence type="predicted"/>
<dbReference type="GO" id="GO:0008173">
    <property type="term" value="F:RNA methyltransferase activity"/>
    <property type="evidence" value="ECO:0007669"/>
    <property type="project" value="InterPro"/>
</dbReference>
<dbReference type="Gene3D" id="3.40.1280.10">
    <property type="match status" value="1"/>
</dbReference>
<dbReference type="GO" id="GO:0003723">
    <property type="term" value="F:RNA binding"/>
    <property type="evidence" value="ECO:0007669"/>
    <property type="project" value="InterPro"/>
</dbReference>
<dbReference type="InterPro" id="IPR029064">
    <property type="entry name" value="Ribosomal_eL30-like_sf"/>
</dbReference>
<dbReference type="RefSeq" id="WP_116684779.1">
    <property type="nucleotide sequence ID" value="NZ_QURL01000011.1"/>
</dbReference>
<dbReference type="Proteomes" id="UP000264310">
    <property type="component" value="Unassembled WGS sequence"/>
</dbReference>
<evidence type="ECO:0000313" key="4">
    <source>
        <dbReference type="EMBL" id="RFC61938.1"/>
    </source>
</evidence>
<evidence type="ECO:0000259" key="3">
    <source>
        <dbReference type="Pfam" id="PF00588"/>
    </source>
</evidence>
<comment type="caution">
    <text evidence="4">The sequence shown here is derived from an EMBL/GenBank/DDBJ whole genome shotgun (WGS) entry which is preliminary data.</text>
</comment>
<dbReference type="GO" id="GO:0006396">
    <property type="term" value="P:RNA processing"/>
    <property type="evidence" value="ECO:0007669"/>
    <property type="project" value="InterPro"/>
</dbReference>
<dbReference type="InterPro" id="IPR029026">
    <property type="entry name" value="tRNA_m1G_MTases_N"/>
</dbReference>
<dbReference type="EMBL" id="QURL01000011">
    <property type="protein sequence ID" value="RFC61938.1"/>
    <property type="molecule type" value="Genomic_DNA"/>
</dbReference>
<protein>
    <submittedName>
        <fullName evidence="4">RNA methyltransferase</fullName>
    </submittedName>
</protein>
<dbReference type="OrthoDB" id="3190829at2"/>
<dbReference type="GO" id="GO:0005829">
    <property type="term" value="C:cytosol"/>
    <property type="evidence" value="ECO:0007669"/>
    <property type="project" value="TreeGrafter"/>
</dbReference>
<organism evidence="4 5">
    <name type="scientific">Fulvimarina endophytica</name>
    <dbReference type="NCBI Taxonomy" id="2293836"/>
    <lineage>
        <taxon>Bacteria</taxon>
        <taxon>Pseudomonadati</taxon>
        <taxon>Pseudomonadota</taxon>
        <taxon>Alphaproteobacteria</taxon>
        <taxon>Hyphomicrobiales</taxon>
        <taxon>Aurantimonadaceae</taxon>
        <taxon>Fulvimarina</taxon>
    </lineage>
</organism>
<gene>
    <name evidence="4" type="ORF">DYI37_18595</name>
</gene>
<feature type="domain" description="tRNA/rRNA methyltransferase SpoU type" evidence="3">
    <location>
        <begin position="135"/>
        <end position="272"/>
    </location>
</feature>
<keyword evidence="5" id="KW-1185">Reference proteome</keyword>
<accession>A0A371WY89</accession>
<dbReference type="SUPFAM" id="SSF75217">
    <property type="entry name" value="alpha/beta knot"/>
    <property type="match status" value="1"/>
</dbReference>
<keyword evidence="1 4" id="KW-0489">Methyltransferase</keyword>
<dbReference type="CDD" id="cd18095">
    <property type="entry name" value="SpoU-like_rRNA-MTase"/>
    <property type="match status" value="1"/>
</dbReference>
<dbReference type="SUPFAM" id="SSF55315">
    <property type="entry name" value="L30e-like"/>
    <property type="match status" value="1"/>
</dbReference>
<evidence type="ECO:0000313" key="5">
    <source>
        <dbReference type="Proteomes" id="UP000264310"/>
    </source>
</evidence>
<dbReference type="InterPro" id="IPR004441">
    <property type="entry name" value="rRNA_MeTrfase_TrmH"/>
</dbReference>
<evidence type="ECO:0000256" key="1">
    <source>
        <dbReference type="ARBA" id="ARBA00022603"/>
    </source>
</evidence>
<dbReference type="InterPro" id="IPR029028">
    <property type="entry name" value="Alpha/beta_knot_MTases"/>
</dbReference>